<organism evidence="7 8">
    <name type="scientific">Nocardioides glacieisoli</name>
    <dbReference type="NCBI Taxonomy" id="1168730"/>
    <lineage>
        <taxon>Bacteria</taxon>
        <taxon>Bacillati</taxon>
        <taxon>Actinomycetota</taxon>
        <taxon>Actinomycetes</taxon>
        <taxon>Propionibacteriales</taxon>
        <taxon>Nocardioidaceae</taxon>
        <taxon>Nocardioides</taxon>
    </lineage>
</organism>
<feature type="region of interest" description="Disordered" evidence="5">
    <location>
        <begin position="325"/>
        <end position="351"/>
    </location>
</feature>
<proteinExistence type="predicted"/>
<dbReference type="GO" id="GO:0005576">
    <property type="term" value="C:extracellular region"/>
    <property type="evidence" value="ECO:0007669"/>
    <property type="project" value="TreeGrafter"/>
</dbReference>
<evidence type="ECO:0000256" key="4">
    <source>
        <dbReference type="PROSITE-ProRule" id="PRU00504"/>
    </source>
</evidence>
<dbReference type="Proteomes" id="UP000291838">
    <property type="component" value="Unassembled WGS sequence"/>
</dbReference>
<sequence>MSKVIRMSRVWSCLVAVSLVGTFGSSAHASTLGGPPRAGAHTAVAMQGGQYVEAARWLTDGRPNAIAIGPDGSVVVTQATDDKVSRFDQRGTLLGTFALGFGYPYGVAVDPAGQVHVTQYSGFDSTAQVHMYSSAGGHLRSYGVPEGASTQFSPWGMALHPDGTAFVANPVGADVQLVRPDGSWGGRLGGPGSGPGQFDGPRDVALGNGSLYVVDTGNRRVQRFDPTTGELQAIWGQSGYGEGQFLNPQSIDVAPDGRVLVLDRNGPDAAVLNQFTAAGDFLGRTTLPLSQAFAMAVDAAGAVYVTGLVSYPSGGWGVLKVVPSDASPTPPPTSPPMPPPTSPPMPPTASKAKVMPKRIDAVKSRQRATMRIACSAGTTRCAGKVKVQQNGKILARGTYTVAAGRKAKAAVRLTAPARRLLSARKSVKVRLRLQATTGVGGTTRIRLTR</sequence>
<keyword evidence="8" id="KW-1185">Reference proteome</keyword>
<evidence type="ECO:0000313" key="7">
    <source>
        <dbReference type="EMBL" id="RYB88531.1"/>
    </source>
</evidence>
<reference evidence="7 8" key="1">
    <citation type="submission" date="2019-01" db="EMBL/GenBank/DDBJ databases">
        <title>Novel species of Nocardioides.</title>
        <authorList>
            <person name="Liu Q."/>
            <person name="Xin Y.-H."/>
        </authorList>
    </citation>
    <scope>NUCLEOTIDE SEQUENCE [LARGE SCALE GENOMIC DNA]</scope>
    <source>
        <strain evidence="7 8">HLT3-15</strain>
    </source>
</reference>
<dbReference type="SUPFAM" id="SSF101898">
    <property type="entry name" value="NHL repeat"/>
    <property type="match status" value="1"/>
</dbReference>
<accession>A0A4Q2RIL2</accession>
<keyword evidence="3" id="KW-0325">Glycoprotein</keyword>
<keyword evidence="2" id="KW-0677">Repeat</keyword>
<name>A0A4Q2RIL2_9ACTN</name>
<dbReference type="CDD" id="cd05819">
    <property type="entry name" value="NHL"/>
    <property type="match status" value="1"/>
</dbReference>
<feature type="compositionally biased region" description="Pro residues" evidence="5">
    <location>
        <begin position="328"/>
        <end position="347"/>
    </location>
</feature>
<evidence type="ECO:0000256" key="2">
    <source>
        <dbReference type="ARBA" id="ARBA00022737"/>
    </source>
</evidence>
<evidence type="ECO:0000256" key="3">
    <source>
        <dbReference type="ARBA" id="ARBA00023180"/>
    </source>
</evidence>
<dbReference type="PROSITE" id="PS51125">
    <property type="entry name" value="NHL"/>
    <property type="match status" value="1"/>
</dbReference>
<dbReference type="Pfam" id="PF01436">
    <property type="entry name" value="NHL"/>
    <property type="match status" value="1"/>
</dbReference>
<evidence type="ECO:0000256" key="5">
    <source>
        <dbReference type="SAM" id="MobiDB-lite"/>
    </source>
</evidence>
<dbReference type="AlphaFoldDB" id="A0A4Q2RIL2"/>
<comment type="caution">
    <text evidence="7">The sequence shown here is derived from an EMBL/GenBank/DDBJ whole genome shotgun (WGS) entry which is preliminary data.</text>
</comment>
<evidence type="ECO:0008006" key="9">
    <source>
        <dbReference type="Google" id="ProtNLM"/>
    </source>
</evidence>
<dbReference type="EMBL" id="SDWS01000013">
    <property type="protein sequence ID" value="RYB88531.1"/>
    <property type="molecule type" value="Genomic_DNA"/>
</dbReference>
<feature type="repeat" description="NHL" evidence="4">
    <location>
        <begin position="185"/>
        <end position="227"/>
    </location>
</feature>
<dbReference type="InterPro" id="IPR001258">
    <property type="entry name" value="NHL_repeat"/>
</dbReference>
<dbReference type="InterPro" id="IPR011042">
    <property type="entry name" value="6-blade_b-propeller_TolB-like"/>
</dbReference>
<evidence type="ECO:0000256" key="6">
    <source>
        <dbReference type="SAM" id="SignalP"/>
    </source>
</evidence>
<dbReference type="PANTHER" id="PTHR10680:SF28">
    <property type="entry name" value="SMP-30_GLUCONOLACTONASE_LRE-LIKE REGION DOMAIN-CONTAINING PROTEIN"/>
    <property type="match status" value="1"/>
</dbReference>
<keyword evidence="1 6" id="KW-0732">Signal</keyword>
<evidence type="ECO:0000313" key="8">
    <source>
        <dbReference type="Proteomes" id="UP000291838"/>
    </source>
</evidence>
<dbReference type="Gene3D" id="2.120.10.30">
    <property type="entry name" value="TolB, C-terminal domain"/>
    <property type="match status" value="2"/>
</dbReference>
<dbReference type="PANTHER" id="PTHR10680">
    <property type="entry name" value="PEPTIDYL-GLYCINE ALPHA-AMIDATING MONOOXYGENASE"/>
    <property type="match status" value="1"/>
</dbReference>
<gene>
    <name evidence="7" type="ORF">EUA06_20565</name>
</gene>
<feature type="signal peptide" evidence="6">
    <location>
        <begin position="1"/>
        <end position="29"/>
    </location>
</feature>
<protein>
    <recommendedName>
        <fullName evidence="9">SMP-30/Gluconolactonase/LRE-like region domain-containing protein</fullName>
    </recommendedName>
</protein>
<feature type="chain" id="PRO_5020953608" description="SMP-30/Gluconolactonase/LRE-like region domain-containing protein" evidence="6">
    <location>
        <begin position="30"/>
        <end position="449"/>
    </location>
</feature>
<evidence type="ECO:0000256" key="1">
    <source>
        <dbReference type="ARBA" id="ARBA00022729"/>
    </source>
</evidence>